<name>A0ABT4G7U0_9BACL</name>
<reference evidence="5 6" key="1">
    <citation type="submission" date="2022-05" db="EMBL/GenBank/DDBJ databases">
        <title>Genome Sequencing of Bee-Associated Microbes.</title>
        <authorList>
            <person name="Dunlap C."/>
        </authorList>
    </citation>
    <scope>NUCLEOTIDE SEQUENCE [LARGE SCALE GENOMIC DNA]</scope>
    <source>
        <strain evidence="5 6">NRRL B-14421</strain>
    </source>
</reference>
<gene>
    <name evidence="5" type="ORF">M5X19_04715</name>
</gene>
<evidence type="ECO:0000313" key="6">
    <source>
        <dbReference type="Proteomes" id="UP001527099"/>
    </source>
</evidence>
<feature type="domain" description="HTH arsR-type" evidence="4">
    <location>
        <begin position="1"/>
        <end position="93"/>
    </location>
</feature>
<dbReference type="EMBL" id="JAMDMX010000011">
    <property type="protein sequence ID" value="MCY9692215.1"/>
    <property type="molecule type" value="Genomic_DNA"/>
</dbReference>
<dbReference type="InterPro" id="IPR036390">
    <property type="entry name" value="WH_DNA-bd_sf"/>
</dbReference>
<dbReference type="NCBIfam" id="NF033788">
    <property type="entry name" value="HTH_metalloreg"/>
    <property type="match status" value="1"/>
</dbReference>
<dbReference type="InterPro" id="IPR001845">
    <property type="entry name" value="HTH_ArsR_DNA-bd_dom"/>
</dbReference>
<dbReference type="SMART" id="SM00418">
    <property type="entry name" value="HTH_ARSR"/>
    <property type="match status" value="1"/>
</dbReference>
<evidence type="ECO:0000313" key="5">
    <source>
        <dbReference type="EMBL" id="MCY9692215.1"/>
    </source>
</evidence>
<proteinExistence type="predicted"/>
<organism evidence="5 6">
    <name type="scientific">Paenibacillus alginolyticus</name>
    <dbReference type="NCBI Taxonomy" id="59839"/>
    <lineage>
        <taxon>Bacteria</taxon>
        <taxon>Bacillati</taxon>
        <taxon>Bacillota</taxon>
        <taxon>Bacilli</taxon>
        <taxon>Bacillales</taxon>
        <taxon>Paenibacillaceae</taxon>
        <taxon>Paenibacillus</taxon>
    </lineage>
</organism>
<dbReference type="InterPro" id="IPR051081">
    <property type="entry name" value="HTH_MetalResp_TranReg"/>
</dbReference>
<dbReference type="InterPro" id="IPR011991">
    <property type="entry name" value="ArsR-like_HTH"/>
</dbReference>
<evidence type="ECO:0000256" key="1">
    <source>
        <dbReference type="ARBA" id="ARBA00023015"/>
    </source>
</evidence>
<dbReference type="PANTHER" id="PTHR33154">
    <property type="entry name" value="TRANSCRIPTIONAL REGULATOR, ARSR FAMILY"/>
    <property type="match status" value="1"/>
</dbReference>
<protein>
    <submittedName>
        <fullName evidence="5">Metalloregulator ArsR/SmtB family transcription factor</fullName>
    </submittedName>
</protein>
<dbReference type="RefSeq" id="WP_268613804.1">
    <property type="nucleotide sequence ID" value="NZ_JAMDMX010000011.1"/>
</dbReference>
<dbReference type="Gene3D" id="1.10.10.10">
    <property type="entry name" value="Winged helix-like DNA-binding domain superfamily/Winged helix DNA-binding domain"/>
    <property type="match status" value="1"/>
</dbReference>
<sequence>MDIIYTMSEVFKLLGDKTRLTILAILREKELCVCDIVDILDVSSQSSISQHLRKLKSASLVKETRRGQWIYYSLAIDDKPYVQDVLKHIPSLQSKIEELESKANKVVCD</sequence>
<comment type="caution">
    <text evidence="5">The sequence shown here is derived from an EMBL/GenBank/DDBJ whole genome shotgun (WGS) entry which is preliminary data.</text>
</comment>
<dbReference type="CDD" id="cd00090">
    <property type="entry name" value="HTH_ARSR"/>
    <property type="match status" value="1"/>
</dbReference>
<evidence type="ECO:0000256" key="2">
    <source>
        <dbReference type="ARBA" id="ARBA00023125"/>
    </source>
</evidence>
<accession>A0ABT4G7U0</accession>
<dbReference type="PROSITE" id="PS50987">
    <property type="entry name" value="HTH_ARSR_2"/>
    <property type="match status" value="1"/>
</dbReference>
<evidence type="ECO:0000256" key="3">
    <source>
        <dbReference type="ARBA" id="ARBA00023163"/>
    </source>
</evidence>
<dbReference type="Pfam" id="PF01022">
    <property type="entry name" value="HTH_5"/>
    <property type="match status" value="1"/>
</dbReference>
<dbReference type="PRINTS" id="PR00778">
    <property type="entry name" value="HTHARSR"/>
</dbReference>
<dbReference type="PANTHER" id="PTHR33154:SF18">
    <property type="entry name" value="ARSENICAL RESISTANCE OPERON REPRESSOR"/>
    <property type="match status" value="1"/>
</dbReference>
<keyword evidence="2" id="KW-0238">DNA-binding</keyword>
<dbReference type="InterPro" id="IPR036388">
    <property type="entry name" value="WH-like_DNA-bd_sf"/>
</dbReference>
<evidence type="ECO:0000259" key="4">
    <source>
        <dbReference type="PROSITE" id="PS50987"/>
    </source>
</evidence>
<dbReference type="Proteomes" id="UP001527099">
    <property type="component" value="Unassembled WGS sequence"/>
</dbReference>
<keyword evidence="1" id="KW-0805">Transcription regulation</keyword>
<keyword evidence="3" id="KW-0804">Transcription</keyword>
<dbReference type="SUPFAM" id="SSF46785">
    <property type="entry name" value="Winged helix' DNA-binding domain"/>
    <property type="match status" value="1"/>
</dbReference>
<keyword evidence="6" id="KW-1185">Reference proteome</keyword>